<dbReference type="EMBL" id="JAPZBU010000004">
    <property type="protein sequence ID" value="KAJ5408741.1"/>
    <property type="molecule type" value="Genomic_DNA"/>
</dbReference>
<keyword evidence="2" id="KW-1185">Reference proteome</keyword>
<proteinExistence type="predicted"/>
<evidence type="ECO:0000313" key="1">
    <source>
        <dbReference type="EMBL" id="KAJ5408741.1"/>
    </source>
</evidence>
<comment type="caution">
    <text evidence="1">The sequence shown here is derived from an EMBL/GenBank/DDBJ whole genome shotgun (WGS) entry which is preliminary data.</text>
</comment>
<reference evidence="1" key="2">
    <citation type="journal article" date="2023" name="IMA Fungus">
        <title>Comparative genomic study of the Penicillium genus elucidates a diverse pangenome and 15 lateral gene transfer events.</title>
        <authorList>
            <person name="Petersen C."/>
            <person name="Sorensen T."/>
            <person name="Nielsen M.R."/>
            <person name="Sondergaard T.E."/>
            <person name="Sorensen J.L."/>
            <person name="Fitzpatrick D.A."/>
            <person name="Frisvad J.C."/>
            <person name="Nielsen K.L."/>
        </authorList>
    </citation>
    <scope>NUCLEOTIDE SEQUENCE</scope>
    <source>
        <strain evidence="1">IBT 29677</strain>
    </source>
</reference>
<sequence length="128" mass="14593">MPVTKPPPTSHIMMLSYLQAFSESMADNPPVRQRSSLQELVDAHDRVIDDLREMGDPSPDRQRDVLVARMALGAAASTKRCLEENPELISQLDDELRDRAMAVINHLQTFNSKLNEKMEEYLEQAKEK</sequence>
<dbReference type="Proteomes" id="UP001147747">
    <property type="component" value="Unassembled WGS sequence"/>
</dbReference>
<reference evidence="1" key="1">
    <citation type="submission" date="2022-12" db="EMBL/GenBank/DDBJ databases">
        <authorList>
            <person name="Petersen C."/>
        </authorList>
    </citation>
    <scope>NUCLEOTIDE SEQUENCE</scope>
    <source>
        <strain evidence="1">IBT 29677</strain>
    </source>
</reference>
<dbReference type="AlphaFoldDB" id="A0A9W9W966"/>
<dbReference type="GeneID" id="81366241"/>
<accession>A0A9W9W966</accession>
<protein>
    <submittedName>
        <fullName evidence="1">Uncharacterized protein</fullName>
    </submittedName>
</protein>
<gene>
    <name evidence="1" type="ORF">N7509_002624</name>
</gene>
<evidence type="ECO:0000313" key="2">
    <source>
        <dbReference type="Proteomes" id="UP001147747"/>
    </source>
</evidence>
<name>A0A9W9W966_9EURO</name>
<organism evidence="1 2">
    <name type="scientific">Penicillium cosmopolitanum</name>
    <dbReference type="NCBI Taxonomy" id="1131564"/>
    <lineage>
        <taxon>Eukaryota</taxon>
        <taxon>Fungi</taxon>
        <taxon>Dikarya</taxon>
        <taxon>Ascomycota</taxon>
        <taxon>Pezizomycotina</taxon>
        <taxon>Eurotiomycetes</taxon>
        <taxon>Eurotiomycetidae</taxon>
        <taxon>Eurotiales</taxon>
        <taxon>Aspergillaceae</taxon>
        <taxon>Penicillium</taxon>
    </lineage>
</organism>
<dbReference type="RefSeq" id="XP_056493056.1">
    <property type="nucleotide sequence ID" value="XM_056627261.1"/>
</dbReference>